<feature type="region of interest" description="Disordered" evidence="1">
    <location>
        <begin position="1"/>
        <end position="22"/>
    </location>
</feature>
<feature type="compositionally biased region" description="Polar residues" evidence="1">
    <location>
        <begin position="95"/>
        <end position="110"/>
    </location>
</feature>
<dbReference type="Proteomes" id="UP000765509">
    <property type="component" value="Unassembled WGS sequence"/>
</dbReference>
<organism evidence="2 3">
    <name type="scientific">Austropuccinia psidii MF-1</name>
    <dbReference type="NCBI Taxonomy" id="1389203"/>
    <lineage>
        <taxon>Eukaryota</taxon>
        <taxon>Fungi</taxon>
        <taxon>Dikarya</taxon>
        <taxon>Basidiomycota</taxon>
        <taxon>Pucciniomycotina</taxon>
        <taxon>Pucciniomycetes</taxon>
        <taxon>Pucciniales</taxon>
        <taxon>Sphaerophragmiaceae</taxon>
        <taxon>Austropuccinia</taxon>
    </lineage>
</organism>
<reference evidence="2" key="1">
    <citation type="submission" date="2021-03" db="EMBL/GenBank/DDBJ databases">
        <title>Draft genome sequence of rust myrtle Austropuccinia psidii MF-1, a brazilian biotype.</title>
        <authorList>
            <person name="Quecine M.C."/>
            <person name="Pachon D.M.R."/>
            <person name="Bonatelli M.L."/>
            <person name="Correr F.H."/>
            <person name="Franceschini L.M."/>
            <person name="Leite T.F."/>
            <person name="Margarido G.R.A."/>
            <person name="Almeida C.A."/>
            <person name="Ferrarezi J.A."/>
            <person name="Labate C.A."/>
        </authorList>
    </citation>
    <scope>NUCLEOTIDE SEQUENCE</scope>
    <source>
        <strain evidence="2">MF-1</strain>
    </source>
</reference>
<evidence type="ECO:0000313" key="2">
    <source>
        <dbReference type="EMBL" id="MBW0590637.1"/>
    </source>
</evidence>
<proteinExistence type="predicted"/>
<sequence>MHSKVELIPQKGKERAKSRQGSALFQRQVPEIPIISEPKLEISISDSNRFKSHSEGSDRHLNEAVQEVLHSVQGKGLGNVATNPPRSDKLLEHPQNVSQRGGNSEILQWM</sequence>
<name>A0A9Q3L109_9BASI</name>
<dbReference type="AlphaFoldDB" id="A0A9Q3L109"/>
<evidence type="ECO:0000256" key="1">
    <source>
        <dbReference type="SAM" id="MobiDB-lite"/>
    </source>
</evidence>
<accession>A0A9Q3L109</accession>
<evidence type="ECO:0000313" key="3">
    <source>
        <dbReference type="Proteomes" id="UP000765509"/>
    </source>
</evidence>
<protein>
    <submittedName>
        <fullName evidence="2">Uncharacterized protein</fullName>
    </submittedName>
</protein>
<comment type="caution">
    <text evidence="2">The sequence shown here is derived from an EMBL/GenBank/DDBJ whole genome shotgun (WGS) entry which is preliminary data.</text>
</comment>
<feature type="region of interest" description="Disordered" evidence="1">
    <location>
        <begin position="74"/>
        <end position="110"/>
    </location>
</feature>
<gene>
    <name evidence="2" type="ORF">O181_130352</name>
</gene>
<dbReference type="EMBL" id="AVOT02139399">
    <property type="protein sequence ID" value="MBW0590637.1"/>
    <property type="molecule type" value="Genomic_DNA"/>
</dbReference>
<keyword evidence="3" id="KW-1185">Reference proteome</keyword>